<evidence type="ECO:0000313" key="1">
    <source>
        <dbReference type="EMBL" id="JAH83670.1"/>
    </source>
</evidence>
<name>A0A0E9W279_ANGAN</name>
<reference evidence="1" key="1">
    <citation type="submission" date="2014-11" db="EMBL/GenBank/DDBJ databases">
        <authorList>
            <person name="Amaro Gonzalez C."/>
        </authorList>
    </citation>
    <scope>NUCLEOTIDE SEQUENCE</scope>
</reference>
<reference evidence="1" key="2">
    <citation type="journal article" date="2015" name="Fish Shellfish Immunol.">
        <title>Early steps in the European eel (Anguilla anguilla)-Vibrio vulnificus interaction in the gills: Role of the RtxA13 toxin.</title>
        <authorList>
            <person name="Callol A."/>
            <person name="Pajuelo D."/>
            <person name="Ebbesson L."/>
            <person name="Teles M."/>
            <person name="MacKenzie S."/>
            <person name="Amaro C."/>
        </authorList>
    </citation>
    <scope>NUCLEOTIDE SEQUENCE</scope>
</reference>
<protein>
    <submittedName>
        <fullName evidence="1">Uncharacterized protein</fullName>
    </submittedName>
</protein>
<accession>A0A0E9W279</accession>
<organism evidence="1">
    <name type="scientific">Anguilla anguilla</name>
    <name type="common">European freshwater eel</name>
    <name type="synonym">Muraena anguilla</name>
    <dbReference type="NCBI Taxonomy" id="7936"/>
    <lineage>
        <taxon>Eukaryota</taxon>
        <taxon>Metazoa</taxon>
        <taxon>Chordata</taxon>
        <taxon>Craniata</taxon>
        <taxon>Vertebrata</taxon>
        <taxon>Euteleostomi</taxon>
        <taxon>Actinopterygii</taxon>
        <taxon>Neopterygii</taxon>
        <taxon>Teleostei</taxon>
        <taxon>Anguilliformes</taxon>
        <taxon>Anguillidae</taxon>
        <taxon>Anguilla</taxon>
    </lineage>
</organism>
<sequence>MKKSAAIAPVQYSTHIQLQS</sequence>
<dbReference type="EMBL" id="GBXM01024907">
    <property type="protein sequence ID" value="JAH83670.1"/>
    <property type="molecule type" value="Transcribed_RNA"/>
</dbReference>
<dbReference type="AlphaFoldDB" id="A0A0E9W279"/>
<proteinExistence type="predicted"/>